<evidence type="ECO:0000256" key="1">
    <source>
        <dbReference type="SAM" id="MobiDB-lite"/>
    </source>
</evidence>
<dbReference type="GeneID" id="106801164"/>
<sequence>MTPPPSSQTRGPPPPLAHPAPRGPTQCLRGVYSGPPEAALRSWPRRPPEAGGEGAALRAPARGRGSPANLTPLARRLARPPLSLRVPDSAAGTAARPPSPGRVRAGTVRPPVPPHPHEHGAARSPSGRLHALGGSVPSGLVATTARSRVPRPCAPRSWPQSCSGRCAPVARQRLLWARKRHGRGQLLAEKARASRDCAPSALRTRLPLAPPAHPTVASAAADQRTLAPACALRCPVTGMRKAAIGREGSAPSPRSSSSPPIYFLSRSLAHCSV</sequence>
<organism evidence="2 3">
    <name type="scientific">Ceratotherium simum simum</name>
    <name type="common">Southern white rhinoceros</name>
    <dbReference type="NCBI Taxonomy" id="73337"/>
    <lineage>
        <taxon>Eukaryota</taxon>
        <taxon>Metazoa</taxon>
        <taxon>Chordata</taxon>
        <taxon>Craniata</taxon>
        <taxon>Vertebrata</taxon>
        <taxon>Euteleostomi</taxon>
        <taxon>Mammalia</taxon>
        <taxon>Eutheria</taxon>
        <taxon>Laurasiatheria</taxon>
        <taxon>Perissodactyla</taxon>
        <taxon>Rhinocerotidae</taxon>
        <taxon>Ceratotherium</taxon>
    </lineage>
</organism>
<feature type="compositionally biased region" description="Pro residues" evidence="1">
    <location>
        <begin position="1"/>
        <end position="22"/>
    </location>
</feature>
<keyword evidence="2" id="KW-1185">Reference proteome</keyword>
<evidence type="ECO:0000313" key="2">
    <source>
        <dbReference type="Proteomes" id="UP000694910"/>
    </source>
</evidence>
<gene>
    <name evidence="3" type="primary">LOC106801164</name>
</gene>
<evidence type="ECO:0000313" key="3">
    <source>
        <dbReference type="RefSeq" id="XP_014639669.1"/>
    </source>
</evidence>
<feature type="compositionally biased region" description="Low complexity" evidence="1">
    <location>
        <begin position="55"/>
        <end position="87"/>
    </location>
</feature>
<dbReference type="RefSeq" id="XP_014639669.1">
    <property type="nucleotide sequence ID" value="XM_014784183.1"/>
</dbReference>
<name>A0ABM1CJD8_CERSS</name>
<dbReference type="Proteomes" id="UP000694910">
    <property type="component" value="Unplaced"/>
</dbReference>
<reference evidence="3" key="1">
    <citation type="submission" date="2025-08" db="UniProtKB">
        <authorList>
            <consortium name="RefSeq"/>
        </authorList>
    </citation>
    <scope>IDENTIFICATION</scope>
</reference>
<proteinExistence type="predicted"/>
<feature type="region of interest" description="Disordered" evidence="1">
    <location>
        <begin position="1"/>
        <end position="127"/>
    </location>
</feature>
<accession>A0ABM1CJD8</accession>
<protein>
    <submittedName>
        <fullName evidence="3">Formin-like protein 5</fullName>
    </submittedName>
</protein>